<evidence type="ECO:0000313" key="2">
    <source>
        <dbReference type="EMBL" id="KAF2820906.1"/>
    </source>
</evidence>
<feature type="compositionally biased region" description="Low complexity" evidence="1">
    <location>
        <begin position="33"/>
        <end position="42"/>
    </location>
</feature>
<keyword evidence="3" id="KW-1185">Reference proteome</keyword>
<reference evidence="2" key="1">
    <citation type="journal article" date="2020" name="Stud. Mycol.">
        <title>101 Dothideomycetes genomes: a test case for predicting lifestyles and emergence of pathogens.</title>
        <authorList>
            <person name="Haridas S."/>
            <person name="Albert R."/>
            <person name="Binder M."/>
            <person name="Bloem J."/>
            <person name="Labutti K."/>
            <person name="Salamov A."/>
            <person name="Andreopoulos B."/>
            <person name="Baker S."/>
            <person name="Barry K."/>
            <person name="Bills G."/>
            <person name="Bluhm B."/>
            <person name="Cannon C."/>
            <person name="Castanera R."/>
            <person name="Culley D."/>
            <person name="Daum C."/>
            <person name="Ezra D."/>
            <person name="Gonzalez J."/>
            <person name="Henrissat B."/>
            <person name="Kuo A."/>
            <person name="Liang C."/>
            <person name="Lipzen A."/>
            <person name="Lutzoni F."/>
            <person name="Magnuson J."/>
            <person name="Mondo S."/>
            <person name="Nolan M."/>
            <person name="Ohm R."/>
            <person name="Pangilinan J."/>
            <person name="Park H.-J."/>
            <person name="Ramirez L."/>
            <person name="Alfaro M."/>
            <person name="Sun H."/>
            <person name="Tritt A."/>
            <person name="Yoshinaga Y."/>
            <person name="Zwiers L.-H."/>
            <person name="Turgeon B."/>
            <person name="Goodwin S."/>
            <person name="Spatafora J."/>
            <person name="Crous P."/>
            <person name="Grigoriev I."/>
        </authorList>
    </citation>
    <scope>NUCLEOTIDE SEQUENCE</scope>
    <source>
        <strain evidence="2">CBS 113818</strain>
    </source>
</reference>
<feature type="compositionally biased region" description="Low complexity" evidence="1">
    <location>
        <begin position="8"/>
        <end position="26"/>
    </location>
</feature>
<gene>
    <name evidence="2" type="ORF">CC86DRAFT_427925</name>
</gene>
<protein>
    <submittedName>
        <fullName evidence="2">Uncharacterized protein</fullName>
    </submittedName>
</protein>
<dbReference type="EMBL" id="MU006239">
    <property type="protein sequence ID" value="KAF2820906.1"/>
    <property type="molecule type" value="Genomic_DNA"/>
</dbReference>
<dbReference type="Proteomes" id="UP000799424">
    <property type="component" value="Unassembled WGS sequence"/>
</dbReference>
<evidence type="ECO:0000313" key="3">
    <source>
        <dbReference type="Proteomes" id="UP000799424"/>
    </source>
</evidence>
<proteinExistence type="predicted"/>
<name>A0A6A6ZIU4_9PLEO</name>
<evidence type="ECO:0000256" key="1">
    <source>
        <dbReference type="SAM" id="MobiDB-lite"/>
    </source>
</evidence>
<sequence length="162" mass="17644">MRKPLPFSAPALGHAASAAHSPQPADRSPHPAPSSAPASSPWSCCIGSQQPAQSSSLASLLGLRAFLLWRRWVRRCRFLRESPSSQSPIPTCRAVQRACPAATPCAPPNENTPSRKARSELGPGLRSLKAQAHPPAATDQLPTEFSIFLYLRRRQCPLREHR</sequence>
<dbReference type="AlphaFoldDB" id="A0A6A6ZIU4"/>
<accession>A0A6A6ZIU4</accession>
<feature type="region of interest" description="Disordered" evidence="1">
    <location>
        <begin position="1"/>
        <end position="42"/>
    </location>
</feature>
<organism evidence="2 3">
    <name type="scientific">Ophiobolus disseminans</name>
    <dbReference type="NCBI Taxonomy" id="1469910"/>
    <lineage>
        <taxon>Eukaryota</taxon>
        <taxon>Fungi</taxon>
        <taxon>Dikarya</taxon>
        <taxon>Ascomycota</taxon>
        <taxon>Pezizomycotina</taxon>
        <taxon>Dothideomycetes</taxon>
        <taxon>Pleosporomycetidae</taxon>
        <taxon>Pleosporales</taxon>
        <taxon>Pleosporineae</taxon>
        <taxon>Phaeosphaeriaceae</taxon>
        <taxon>Ophiobolus</taxon>
    </lineage>
</organism>